<dbReference type="Proteomes" id="UP000799438">
    <property type="component" value="Unassembled WGS sequence"/>
</dbReference>
<feature type="region of interest" description="Disordered" evidence="1">
    <location>
        <begin position="135"/>
        <end position="243"/>
    </location>
</feature>
<dbReference type="GeneID" id="54299840"/>
<evidence type="ECO:0000313" key="3">
    <source>
        <dbReference type="Proteomes" id="UP000799438"/>
    </source>
</evidence>
<evidence type="ECO:0000256" key="1">
    <source>
        <dbReference type="SAM" id="MobiDB-lite"/>
    </source>
</evidence>
<evidence type="ECO:0000313" key="2">
    <source>
        <dbReference type="EMBL" id="KAF2138972.1"/>
    </source>
</evidence>
<sequence>MEEDETPDAKPLLALVVFNREDKTRRRTDVIEVAKTLTFPDFNKAIGRLALANNITAARGWQLQWPLRVLWDLDEESIDKEFERGEAGSLPATVFQAIIREDNFRSLLQMIEKRGGKDVIWVEAQKVHEAFDEVDRTNATIPRSQKTEQTASGRDGPNGTKSLQDSAYRQQTKQTPSINPQQQPSVPTPQPPKKDTRRNSRGHSLSPIKPKARANRTSGSRPSSATKLHRPKPTFPNLNPLIYGDDPADPRYTALTNYKFVTEPHPKGRPILRRWKRLDKHGEFSIIARAEEAEMKSRGVDYDAYMKRARERDAVARELSSMARVEDKVKLVGRWGYVHGEVEDRSTEGGDDEDGAGDEAASGTGTSATQAAEREVKNHVGLVARRRGNMPFLTDDDSSDDERTLPGQEVSPSVGALSRASLLGGKESKRKFSVEEDADRGRDSESGFQGERPRMLSL</sequence>
<proteinExistence type="predicted"/>
<feature type="compositionally biased region" description="Low complexity" evidence="1">
    <location>
        <begin position="358"/>
        <end position="371"/>
    </location>
</feature>
<feature type="compositionally biased region" description="Polar residues" evidence="1">
    <location>
        <begin position="137"/>
        <end position="152"/>
    </location>
</feature>
<reference evidence="2" key="1">
    <citation type="journal article" date="2020" name="Stud. Mycol.">
        <title>101 Dothideomycetes genomes: a test case for predicting lifestyles and emergence of pathogens.</title>
        <authorList>
            <person name="Haridas S."/>
            <person name="Albert R."/>
            <person name="Binder M."/>
            <person name="Bloem J."/>
            <person name="Labutti K."/>
            <person name="Salamov A."/>
            <person name="Andreopoulos B."/>
            <person name="Baker S."/>
            <person name="Barry K."/>
            <person name="Bills G."/>
            <person name="Bluhm B."/>
            <person name="Cannon C."/>
            <person name="Castanera R."/>
            <person name="Culley D."/>
            <person name="Daum C."/>
            <person name="Ezra D."/>
            <person name="Gonzalez J."/>
            <person name="Henrissat B."/>
            <person name="Kuo A."/>
            <person name="Liang C."/>
            <person name="Lipzen A."/>
            <person name="Lutzoni F."/>
            <person name="Magnuson J."/>
            <person name="Mondo S."/>
            <person name="Nolan M."/>
            <person name="Ohm R."/>
            <person name="Pangilinan J."/>
            <person name="Park H.-J."/>
            <person name="Ramirez L."/>
            <person name="Alfaro M."/>
            <person name="Sun H."/>
            <person name="Tritt A."/>
            <person name="Yoshinaga Y."/>
            <person name="Zwiers L.-H."/>
            <person name="Turgeon B."/>
            <person name="Goodwin S."/>
            <person name="Spatafora J."/>
            <person name="Crous P."/>
            <person name="Grigoriev I."/>
        </authorList>
    </citation>
    <scope>NUCLEOTIDE SEQUENCE</scope>
    <source>
        <strain evidence="2">CBS 121167</strain>
    </source>
</reference>
<organism evidence="2 3">
    <name type="scientific">Aplosporella prunicola CBS 121167</name>
    <dbReference type="NCBI Taxonomy" id="1176127"/>
    <lineage>
        <taxon>Eukaryota</taxon>
        <taxon>Fungi</taxon>
        <taxon>Dikarya</taxon>
        <taxon>Ascomycota</taxon>
        <taxon>Pezizomycotina</taxon>
        <taxon>Dothideomycetes</taxon>
        <taxon>Dothideomycetes incertae sedis</taxon>
        <taxon>Botryosphaeriales</taxon>
        <taxon>Aplosporellaceae</taxon>
        <taxon>Aplosporella</taxon>
    </lineage>
</organism>
<feature type="compositionally biased region" description="Polar residues" evidence="1">
    <location>
        <begin position="215"/>
        <end position="226"/>
    </location>
</feature>
<dbReference type="RefSeq" id="XP_033394685.1">
    <property type="nucleotide sequence ID" value="XM_033542343.1"/>
</dbReference>
<feature type="region of interest" description="Disordered" evidence="1">
    <location>
        <begin position="342"/>
        <end position="458"/>
    </location>
</feature>
<name>A0A6A6B4B4_9PEZI</name>
<feature type="compositionally biased region" description="Polar residues" evidence="1">
    <location>
        <begin position="159"/>
        <end position="179"/>
    </location>
</feature>
<dbReference type="AlphaFoldDB" id="A0A6A6B4B4"/>
<feature type="compositionally biased region" description="Basic and acidic residues" evidence="1">
    <location>
        <begin position="426"/>
        <end position="458"/>
    </location>
</feature>
<keyword evidence="3" id="KW-1185">Reference proteome</keyword>
<protein>
    <submittedName>
        <fullName evidence="2">Uncharacterized protein</fullName>
    </submittedName>
</protein>
<dbReference type="EMBL" id="ML995494">
    <property type="protein sequence ID" value="KAF2138972.1"/>
    <property type="molecule type" value="Genomic_DNA"/>
</dbReference>
<accession>A0A6A6B4B4</accession>
<gene>
    <name evidence="2" type="ORF">K452DRAFT_300558</name>
</gene>